<sequence>MIEGNAMNVFFVCTGNTCRSPMAEAILRAKQLPAVEVRSAGLFAMDGGDISDHARDVLLEAGIEVDHSSSLLTREDVEWATIILTMTTGHKAGILQQHPSAREKTFTLKEYVRPYGSHDISDPFGGDVYQYKQTFKELQVLIEELEAKLAGGDDI</sequence>
<dbReference type="InterPro" id="IPR017867">
    <property type="entry name" value="Tyr_phospatase_low_mol_wt"/>
</dbReference>
<evidence type="ECO:0000313" key="6">
    <source>
        <dbReference type="EMBL" id="AYC30752.1"/>
    </source>
</evidence>
<feature type="active site" evidence="4">
    <location>
        <position position="19"/>
    </location>
</feature>
<dbReference type="InterPro" id="IPR023485">
    <property type="entry name" value="Ptyr_pPase"/>
</dbReference>
<name>A0A385YZG7_9BACL</name>
<feature type="active site" description="Nucleophile" evidence="4">
    <location>
        <position position="13"/>
    </location>
</feature>
<dbReference type="SUPFAM" id="SSF52788">
    <property type="entry name" value="Phosphotyrosine protein phosphatases I"/>
    <property type="match status" value="1"/>
</dbReference>
<dbReference type="CDD" id="cd16344">
    <property type="entry name" value="LMWPAP"/>
    <property type="match status" value="1"/>
</dbReference>
<evidence type="ECO:0000256" key="2">
    <source>
        <dbReference type="ARBA" id="ARBA00022801"/>
    </source>
</evidence>
<organism evidence="6 7">
    <name type="scientific">Paenisporosarcina cavernae</name>
    <dbReference type="NCBI Taxonomy" id="2320858"/>
    <lineage>
        <taxon>Bacteria</taxon>
        <taxon>Bacillati</taxon>
        <taxon>Bacillota</taxon>
        <taxon>Bacilli</taxon>
        <taxon>Bacillales</taxon>
        <taxon>Caryophanaceae</taxon>
        <taxon>Paenisporosarcina</taxon>
    </lineage>
</organism>
<proteinExistence type="inferred from homology"/>
<dbReference type="KEGG" id="paek:D3873_02645"/>
<dbReference type="GO" id="GO:0004725">
    <property type="term" value="F:protein tyrosine phosphatase activity"/>
    <property type="evidence" value="ECO:0007669"/>
    <property type="project" value="InterPro"/>
</dbReference>
<feature type="active site" description="Proton donor" evidence="4">
    <location>
        <position position="122"/>
    </location>
</feature>
<dbReference type="Proteomes" id="UP000265725">
    <property type="component" value="Chromosome"/>
</dbReference>
<dbReference type="PRINTS" id="PR00719">
    <property type="entry name" value="LMWPTPASE"/>
</dbReference>
<evidence type="ECO:0000313" key="7">
    <source>
        <dbReference type="Proteomes" id="UP000265725"/>
    </source>
</evidence>
<evidence type="ECO:0000259" key="5">
    <source>
        <dbReference type="SMART" id="SM00226"/>
    </source>
</evidence>
<dbReference type="Pfam" id="PF01451">
    <property type="entry name" value="LMWPc"/>
    <property type="match status" value="1"/>
</dbReference>
<dbReference type="EMBL" id="CP032418">
    <property type="protein sequence ID" value="AYC30752.1"/>
    <property type="molecule type" value="Genomic_DNA"/>
</dbReference>
<dbReference type="OrthoDB" id="9784339at2"/>
<dbReference type="PANTHER" id="PTHR11717">
    <property type="entry name" value="LOW MOLECULAR WEIGHT PROTEIN TYROSINE PHOSPHATASE"/>
    <property type="match status" value="1"/>
</dbReference>
<protein>
    <submittedName>
        <fullName evidence="6">Low molecular weight protein arginine phosphatase</fullName>
    </submittedName>
</protein>
<dbReference type="InterPro" id="IPR036196">
    <property type="entry name" value="Ptyr_pPase_sf"/>
</dbReference>
<comment type="similarity">
    <text evidence="1">Belongs to the low molecular weight phosphotyrosine protein phosphatase family.</text>
</comment>
<dbReference type="AlphaFoldDB" id="A0A385YZG7"/>
<evidence type="ECO:0000256" key="1">
    <source>
        <dbReference type="ARBA" id="ARBA00011063"/>
    </source>
</evidence>
<accession>A0A385YZG7</accession>
<keyword evidence="3" id="KW-0904">Protein phosphatase</keyword>
<feature type="domain" description="Phosphotyrosine protein phosphatase I" evidence="5">
    <location>
        <begin position="7"/>
        <end position="148"/>
    </location>
</feature>
<dbReference type="Gene3D" id="3.40.50.2300">
    <property type="match status" value="1"/>
</dbReference>
<keyword evidence="2" id="KW-0378">Hydrolase</keyword>
<dbReference type="InterPro" id="IPR050438">
    <property type="entry name" value="LMW_PTPase"/>
</dbReference>
<gene>
    <name evidence="6" type="ORF">D3873_02645</name>
</gene>
<evidence type="ECO:0000256" key="3">
    <source>
        <dbReference type="ARBA" id="ARBA00022912"/>
    </source>
</evidence>
<dbReference type="SMART" id="SM00226">
    <property type="entry name" value="LMWPc"/>
    <property type="match status" value="1"/>
</dbReference>
<reference evidence="7" key="1">
    <citation type="submission" date="2018-09" db="EMBL/GenBank/DDBJ databases">
        <authorList>
            <person name="Zhu H."/>
        </authorList>
    </citation>
    <scope>NUCLEOTIDE SEQUENCE [LARGE SCALE GENOMIC DNA]</scope>
    <source>
        <strain evidence="7">K2R23-3</strain>
    </source>
</reference>
<keyword evidence="7" id="KW-1185">Reference proteome</keyword>
<dbReference type="PANTHER" id="PTHR11717:SF31">
    <property type="entry name" value="LOW MOLECULAR WEIGHT PROTEIN-TYROSINE-PHOSPHATASE ETP-RELATED"/>
    <property type="match status" value="1"/>
</dbReference>
<evidence type="ECO:0000256" key="4">
    <source>
        <dbReference type="PIRSR" id="PIRSR617867-1"/>
    </source>
</evidence>